<dbReference type="Proteomes" id="UP001361239">
    <property type="component" value="Unassembled WGS sequence"/>
</dbReference>
<evidence type="ECO:0000313" key="2">
    <source>
        <dbReference type="EMBL" id="MEJ5978402.1"/>
    </source>
</evidence>
<evidence type="ECO:0000256" key="1">
    <source>
        <dbReference type="SAM" id="Phobius"/>
    </source>
</evidence>
<keyword evidence="1" id="KW-1133">Transmembrane helix</keyword>
<keyword evidence="1" id="KW-0812">Transmembrane</keyword>
<dbReference type="EMBL" id="JBBHJZ010000003">
    <property type="protein sequence ID" value="MEJ5978402.1"/>
    <property type="molecule type" value="Genomic_DNA"/>
</dbReference>
<dbReference type="Pfam" id="PF11739">
    <property type="entry name" value="YdbH-like"/>
    <property type="match status" value="1"/>
</dbReference>
<sequence length="1053" mass="110798">MAQADDDQPPSDEAPARRRRWPLALALAAGLIVLALAALWFSRERIVGNVIAGQLATYGLPATYKIESIGPRRQVLRDVVVGDPGHPELTIERVETEITARFGAPIISSVTLVRPRLYGRYSQGKLSFGSLDKVLFAGKSEAPFRLPDMALALVDGRGLVESDYGPVGIKAEGKGKLRGGFAGTLAAIAPKLAVQGCAAERASLYGSVRIEGEKPRFVGPLRLGKLTCRDGLTLADAGLELDATADKPLDGVEGQAGLRSGALAYGTTRLADAGGTLRFTWRKQAMTARYDVKGHGLATPQAAAAAVGTAGVLRQSASRIELEGQLSGEGLRLGQDLDATLASAQRSAAGTLAAPLLGQMRGALQREGRGSRLAASYILRRAGPATNVVVPQAELHGGSGATLLSVSRFQLTADGRVTPRLAGNFATGGAGLPQVTGRLERQPGGRLVTRMTMAEYRAGDAKIALPRVTLVQLANGALGFAGEARLSGALPGGRAENLVLPLDGNWRAGTGLAAWRSCTAVRFDRLALANLTFERRGLTLCPPGGGAILAVGPRGLRIAAGAPSVDLAGKLGASPIRLRSGPIGLAYPGVLAAQAIDIELGPAATASRFRIANLAARIGSDVAGSFAGVDVRLASVPLDVLDATGQWRFAGGRLALTGASFRLEDRQLDDRFRPLVTQDGELTLANNVIDAAATLREPASARAIVRATIRHDLNSARGHADLAVAGIRFDNQLQPDTLSALALGVIANAQGDVRGNGRIDWTAERITSTGAFTTDSLDFAAAFGPVKGASGTIRFTDLLGMVTAPDQQICIASINPGIEVNDGVLTYELRPDLLLVVKGGAWPFLDGTLTLLPVNMRMGVAEVRRYTLMIEGLNAARFVERMELANLSATGVFDGTLPLVFDENGGRIDGGRLKSREPGGNVSYIGALTYKDLSAMANFAFDALKSLDYRDMEIGMNGALEGEIVTRVQFSGIRQGGGTKRNFLTDRIAKLPIRFNVNVRAPFFQLASTFRSFYDPAYVRDPRSLGLMDANGRPIVLPVSPPNVQPSESAPKP</sequence>
<gene>
    <name evidence="2" type="ORF">WG901_17245</name>
</gene>
<organism evidence="2 3">
    <name type="scientific">Novosphingobium anseongense</name>
    <dbReference type="NCBI Taxonomy" id="3133436"/>
    <lineage>
        <taxon>Bacteria</taxon>
        <taxon>Pseudomonadati</taxon>
        <taxon>Pseudomonadota</taxon>
        <taxon>Alphaproteobacteria</taxon>
        <taxon>Sphingomonadales</taxon>
        <taxon>Sphingomonadaceae</taxon>
        <taxon>Novosphingobium</taxon>
    </lineage>
</organism>
<accession>A0ABU8RZE4</accession>
<feature type="transmembrane region" description="Helical" evidence="1">
    <location>
        <begin position="21"/>
        <end position="41"/>
    </location>
</feature>
<proteinExistence type="predicted"/>
<reference evidence="2 3" key="1">
    <citation type="submission" date="2024-03" db="EMBL/GenBank/DDBJ databases">
        <authorList>
            <person name="Jo J.-H."/>
        </authorList>
    </citation>
    <scope>NUCLEOTIDE SEQUENCE [LARGE SCALE GENOMIC DNA]</scope>
    <source>
        <strain evidence="2 3">PS1R-30</strain>
    </source>
</reference>
<name>A0ABU8RZE4_9SPHN</name>
<protein>
    <submittedName>
        <fullName evidence="2">YdbH domain-containing protein</fullName>
    </submittedName>
</protein>
<comment type="caution">
    <text evidence="2">The sequence shown here is derived from an EMBL/GenBank/DDBJ whole genome shotgun (WGS) entry which is preliminary data.</text>
</comment>
<keyword evidence="3" id="KW-1185">Reference proteome</keyword>
<dbReference type="RefSeq" id="WP_339588325.1">
    <property type="nucleotide sequence ID" value="NZ_JBBHJZ010000003.1"/>
</dbReference>
<dbReference type="InterPro" id="IPR021730">
    <property type="entry name" value="YdbH"/>
</dbReference>
<evidence type="ECO:0000313" key="3">
    <source>
        <dbReference type="Proteomes" id="UP001361239"/>
    </source>
</evidence>
<keyword evidence="1" id="KW-0472">Membrane</keyword>